<comment type="subcellular location">
    <subcellularLocation>
        <location evidence="3">Cytoplasm</location>
    </subcellularLocation>
</comment>
<feature type="domain" description="Ribosome recycling factor" evidence="5">
    <location>
        <begin position="27"/>
        <end position="187"/>
    </location>
</feature>
<dbReference type="PANTHER" id="PTHR20982">
    <property type="entry name" value="RIBOSOME RECYCLING FACTOR"/>
    <property type="match status" value="1"/>
</dbReference>
<keyword evidence="3" id="KW-0963">Cytoplasm</keyword>
<proteinExistence type="inferred from homology"/>
<comment type="caution">
    <text evidence="6">The sequence shown here is derived from an EMBL/GenBank/DDBJ whole genome shotgun (WGS) entry which is preliminary data.</text>
</comment>
<name>A0ABW9QR70_9ACTN</name>
<dbReference type="SUPFAM" id="SSF55194">
    <property type="entry name" value="Ribosome recycling factor, RRF"/>
    <property type="match status" value="1"/>
</dbReference>
<accession>A0ABW9QR70</accession>
<keyword evidence="4" id="KW-0175">Coiled coil</keyword>
<evidence type="ECO:0000256" key="2">
    <source>
        <dbReference type="ARBA" id="ARBA00022917"/>
    </source>
</evidence>
<dbReference type="Gene3D" id="1.10.132.20">
    <property type="entry name" value="Ribosome-recycling factor"/>
    <property type="match status" value="1"/>
</dbReference>
<dbReference type="Proteomes" id="UP000437736">
    <property type="component" value="Unassembled WGS sequence"/>
</dbReference>
<reference evidence="6 7" key="1">
    <citation type="submission" date="2019-11" db="EMBL/GenBank/DDBJ databases">
        <title>Acidiferrimicrobium australis gen. nov., sp. nov., an acidophilic and obligately heterotrophic, member of the Actinobacteria that catalyses dissimilatory oxido- reduction of iron isolated from metal-rich acidic water in Chile.</title>
        <authorList>
            <person name="Gonzalez D."/>
            <person name="Huber K."/>
            <person name="Hedrich S."/>
            <person name="Rojas-Villalobos C."/>
            <person name="Quatrini R."/>
            <person name="Dinamarca M.A."/>
            <person name="Schwarz A."/>
            <person name="Canales C."/>
            <person name="Nancucheo I."/>
        </authorList>
    </citation>
    <scope>NUCLEOTIDE SEQUENCE [LARGE SCALE GENOMIC DNA]</scope>
    <source>
        <strain evidence="6 7">USS-CCA1</strain>
    </source>
</reference>
<dbReference type="Gene3D" id="3.30.1360.40">
    <property type="match status" value="1"/>
</dbReference>
<evidence type="ECO:0000256" key="4">
    <source>
        <dbReference type="SAM" id="Coils"/>
    </source>
</evidence>
<dbReference type="EMBL" id="WJHE01000199">
    <property type="protein sequence ID" value="MST32030.1"/>
    <property type="molecule type" value="Genomic_DNA"/>
</dbReference>
<dbReference type="InterPro" id="IPR002661">
    <property type="entry name" value="Ribosome_recyc_fac"/>
</dbReference>
<organism evidence="6 7">
    <name type="scientific">Acidiferrimicrobium australe</name>
    <dbReference type="NCBI Taxonomy" id="2664430"/>
    <lineage>
        <taxon>Bacteria</taxon>
        <taxon>Bacillati</taxon>
        <taxon>Actinomycetota</taxon>
        <taxon>Acidimicrobiia</taxon>
        <taxon>Acidimicrobiales</taxon>
        <taxon>Acidimicrobiaceae</taxon>
        <taxon>Acidiferrimicrobium</taxon>
    </lineage>
</organism>
<dbReference type="PANTHER" id="PTHR20982:SF3">
    <property type="entry name" value="MITOCHONDRIAL RIBOSOME RECYCLING FACTOR PSEUDO 1"/>
    <property type="match status" value="1"/>
</dbReference>
<dbReference type="Pfam" id="PF01765">
    <property type="entry name" value="RRF"/>
    <property type="match status" value="1"/>
</dbReference>
<dbReference type="CDD" id="cd00520">
    <property type="entry name" value="RRF"/>
    <property type="match status" value="1"/>
</dbReference>
<evidence type="ECO:0000313" key="7">
    <source>
        <dbReference type="Proteomes" id="UP000437736"/>
    </source>
</evidence>
<evidence type="ECO:0000256" key="1">
    <source>
        <dbReference type="ARBA" id="ARBA00005912"/>
    </source>
</evidence>
<dbReference type="InterPro" id="IPR036191">
    <property type="entry name" value="RRF_sf"/>
</dbReference>
<keyword evidence="7" id="KW-1185">Reference proteome</keyword>
<dbReference type="HAMAP" id="MF_00040">
    <property type="entry name" value="RRF"/>
    <property type="match status" value="1"/>
</dbReference>
<keyword evidence="2 3" id="KW-0648">Protein biosynthesis</keyword>
<comment type="similarity">
    <text evidence="1 3">Belongs to the RRF family.</text>
</comment>
<dbReference type="InterPro" id="IPR023584">
    <property type="entry name" value="Ribosome_recyc_fac_dom"/>
</dbReference>
<gene>
    <name evidence="3" type="primary">frr</name>
    <name evidence="6" type="ORF">GHK86_04725</name>
</gene>
<dbReference type="NCBIfam" id="TIGR00496">
    <property type="entry name" value="frr"/>
    <property type="match status" value="1"/>
</dbReference>
<sequence length="189" mass="21179">MDESYVEAVFEDTREKMARAVEHARGELAAIRTGRAAPALVEKLRVEYYGSDVPLQQLAGIQVPEAKVLVITPYDKGSLKAIEKAIQNSDLGVNPANDGVVIRLTFPPLTEERRRSMVKVAHTKAEDGRVAVRNLRRSARKDLEALEKDGDISSDELDRAEKELERMTHEYVAEVDRVLQNKEDELLAV</sequence>
<feature type="coiled-coil region" evidence="4">
    <location>
        <begin position="129"/>
        <end position="177"/>
    </location>
</feature>
<protein>
    <recommendedName>
        <fullName evidence="3">Ribosome-recycling factor</fullName>
        <shortName evidence="3">RRF</shortName>
    </recommendedName>
    <alternativeName>
        <fullName evidence="3">Ribosome-releasing factor</fullName>
    </alternativeName>
</protein>
<comment type="function">
    <text evidence="3">Responsible for the release of ribosomes from messenger RNA at the termination of protein biosynthesis. May increase the efficiency of translation by recycling ribosomes from one round of translation to another.</text>
</comment>
<evidence type="ECO:0000256" key="3">
    <source>
        <dbReference type="HAMAP-Rule" id="MF_00040"/>
    </source>
</evidence>
<evidence type="ECO:0000313" key="6">
    <source>
        <dbReference type="EMBL" id="MST32030.1"/>
    </source>
</evidence>
<evidence type="ECO:0000259" key="5">
    <source>
        <dbReference type="Pfam" id="PF01765"/>
    </source>
</evidence>